<sequence length="431" mass="48151">MTGNLAAPATVSAEADDALLEMVQRQTFRYFWEGAHRPSGLARDRQKTTGDPNNDLVAIGGSGFGFMAIVVAVTRDWTSRDAALNRLGTMLSCLEQATRYRGMFAHFINGRTAQTIPFSRMDDGADVVESALLFQGLLCVRQFFDRATSVERSLRERIDRLWQEAEWDFYRRDGGNHLYWHWSPNHGFAMNQKVTGWNEGLIVYVLAAGSPSHPIDADVYHQGFASGPGFRNGRSYYGIELPLGMEFGGPLFLAHYSFCGLDPRGLCDRYADYFEQNVRHTQINYRHCVTNPHGYKGYGPDCWGLTSSHSPSGYVAHAPDNDIGVITPSAALSSFSYTPEEAMRALRSFSAKPTNRIWGRFGFVDAFSESRNWFARTFLAVNQGPIVIMLENFRSGLLWDLFMAAPEVQIGLAKLGFTSPHMTKNRASIGS</sequence>
<dbReference type="KEGG" id="abaw:D5400_07210"/>
<dbReference type="Pfam" id="PF10091">
    <property type="entry name" value="Glycoamylase"/>
    <property type="match status" value="1"/>
</dbReference>
<proteinExistence type="predicted"/>
<accession>A0A3Q8XQ24</accession>
<evidence type="ECO:0000259" key="1">
    <source>
        <dbReference type="Pfam" id="PF10091"/>
    </source>
</evidence>
<reference evidence="2 3" key="1">
    <citation type="submission" date="2018-09" db="EMBL/GenBank/DDBJ databases">
        <title>Marinorhizobium profundi gen. nov., sp. nov., isolated from a deep-sea sediment sample from the New Britain Trench and proposal of Marinorhizobiaceae fam. nov. in the order Rhizobiales of the class Alphaproteobacteria.</title>
        <authorList>
            <person name="Cao J."/>
        </authorList>
    </citation>
    <scope>NUCLEOTIDE SEQUENCE [LARGE SCALE GENOMIC DNA]</scope>
    <source>
        <strain evidence="2 3">WS11</strain>
    </source>
</reference>
<dbReference type="InterPro" id="IPR019282">
    <property type="entry name" value="Glycoamylase-like_cons_dom"/>
</dbReference>
<dbReference type="OrthoDB" id="5937621at2"/>
<organism evidence="2 3">
    <name type="scientific">Georhizobium profundi</name>
    <dbReference type="NCBI Taxonomy" id="2341112"/>
    <lineage>
        <taxon>Bacteria</taxon>
        <taxon>Pseudomonadati</taxon>
        <taxon>Pseudomonadota</taxon>
        <taxon>Alphaproteobacteria</taxon>
        <taxon>Hyphomicrobiales</taxon>
        <taxon>Rhizobiaceae</taxon>
        <taxon>Georhizobium</taxon>
    </lineage>
</organism>
<evidence type="ECO:0000313" key="2">
    <source>
        <dbReference type="EMBL" id="AZN71095.1"/>
    </source>
</evidence>
<evidence type="ECO:0000313" key="3">
    <source>
        <dbReference type="Proteomes" id="UP000268192"/>
    </source>
</evidence>
<dbReference type="InterPro" id="IPR016883">
    <property type="entry name" value="UCP028431"/>
</dbReference>
<dbReference type="EMBL" id="CP032509">
    <property type="protein sequence ID" value="AZN71095.1"/>
    <property type="molecule type" value="Genomic_DNA"/>
</dbReference>
<name>A0A3Q8XQ24_9HYPH</name>
<dbReference type="PIRSF" id="PIRSF028431">
    <property type="entry name" value="UCP028431"/>
    <property type="match status" value="1"/>
</dbReference>
<dbReference type="Proteomes" id="UP000268192">
    <property type="component" value="Chromosome"/>
</dbReference>
<keyword evidence="3" id="KW-1185">Reference proteome</keyword>
<dbReference type="AlphaFoldDB" id="A0A3Q8XQ24"/>
<protein>
    <submittedName>
        <fullName evidence="2">Beta-glucosidase</fullName>
    </submittedName>
</protein>
<feature type="domain" description="Glycoamylase-like" evidence="1">
    <location>
        <begin position="193"/>
        <end position="405"/>
    </location>
</feature>
<dbReference type="Gene3D" id="1.50.10.140">
    <property type="match status" value="1"/>
</dbReference>
<dbReference type="RefSeq" id="WP_126009022.1">
    <property type="nucleotide sequence ID" value="NZ_CP032509.1"/>
</dbReference>
<gene>
    <name evidence="2" type="ORF">D5400_07210</name>
</gene>